<dbReference type="Pfam" id="PF03323">
    <property type="entry name" value="GerA"/>
    <property type="match status" value="1"/>
</dbReference>
<accession>A0AA90P7A7</accession>
<sequence length="117" mass="13238">MWFLNRYSSPGYEVSGLFVFLNGTMDYPAFNDIVLDLSAAQVETSHPVSIEQLVISKICSVREQDVETYEKAIEHIFDGKTLLFIDGMANGYVLNLEKQKIRTLGEPSTERLSVDRS</sequence>
<gene>
    <name evidence="2" type="ORF">Q8G35_27595</name>
</gene>
<dbReference type="GO" id="GO:0016020">
    <property type="term" value="C:membrane"/>
    <property type="evidence" value="ECO:0007669"/>
    <property type="project" value="InterPro"/>
</dbReference>
<dbReference type="GO" id="GO:0009847">
    <property type="term" value="P:spore germination"/>
    <property type="evidence" value="ECO:0007669"/>
    <property type="project" value="InterPro"/>
</dbReference>
<evidence type="ECO:0000313" key="2">
    <source>
        <dbReference type="EMBL" id="MDP1422018.1"/>
    </source>
</evidence>
<dbReference type="InterPro" id="IPR004995">
    <property type="entry name" value="Spore_Ger"/>
</dbReference>
<evidence type="ECO:0000313" key="3">
    <source>
        <dbReference type="Proteomes" id="UP001178277"/>
    </source>
</evidence>
<name>A0AA90P7A7_9BACI</name>
<keyword evidence="1" id="KW-0472">Membrane</keyword>
<protein>
    <submittedName>
        <fullName evidence="2">Spore germination protein</fullName>
    </submittedName>
</protein>
<dbReference type="EMBL" id="JAUUTP010000061">
    <property type="protein sequence ID" value="MDP1422018.1"/>
    <property type="molecule type" value="Genomic_DNA"/>
</dbReference>
<proteinExistence type="predicted"/>
<reference evidence="2" key="1">
    <citation type="submission" date="2023-07" db="EMBL/GenBank/DDBJ databases">
        <title>Murine gut Bacillus species.</title>
        <authorList>
            <person name="Gutman E."/>
            <person name="Hashuel R."/>
            <person name="Litvak Y."/>
        </authorList>
    </citation>
    <scope>NUCLEOTIDE SEQUENCE</scope>
    <source>
        <strain evidence="2">RU283</strain>
    </source>
</reference>
<organism evidence="2 3">
    <name type="scientific">Peribacillus simplex</name>
    <dbReference type="NCBI Taxonomy" id="1478"/>
    <lineage>
        <taxon>Bacteria</taxon>
        <taxon>Bacillati</taxon>
        <taxon>Bacillota</taxon>
        <taxon>Bacilli</taxon>
        <taxon>Bacillales</taxon>
        <taxon>Bacillaceae</taxon>
        <taxon>Peribacillus</taxon>
    </lineage>
</organism>
<dbReference type="Proteomes" id="UP001178277">
    <property type="component" value="Unassembled WGS sequence"/>
</dbReference>
<evidence type="ECO:0000256" key="1">
    <source>
        <dbReference type="ARBA" id="ARBA00023136"/>
    </source>
</evidence>
<dbReference type="AlphaFoldDB" id="A0AA90P7A7"/>
<comment type="caution">
    <text evidence="2">The sequence shown here is derived from an EMBL/GenBank/DDBJ whole genome shotgun (WGS) entry which is preliminary data.</text>
</comment>